<dbReference type="Pfam" id="PF07690">
    <property type="entry name" value="MFS_1"/>
    <property type="match status" value="1"/>
</dbReference>
<dbReference type="Proteomes" id="UP000006001">
    <property type="component" value="Unassembled WGS sequence"/>
</dbReference>
<feature type="transmembrane region" description="Helical" evidence="6">
    <location>
        <begin position="161"/>
        <end position="182"/>
    </location>
</feature>
<evidence type="ECO:0000313" key="8">
    <source>
        <dbReference type="EMBL" id="EEZ61356.1"/>
    </source>
</evidence>
<reference evidence="8" key="1">
    <citation type="submission" date="2009-10" db="EMBL/GenBank/DDBJ databases">
        <authorList>
            <person name="Weinstock G."/>
            <person name="Sodergren E."/>
            <person name="Clifton S."/>
            <person name="Fulton L."/>
            <person name="Fulton B."/>
            <person name="Courtney L."/>
            <person name="Fronick C."/>
            <person name="Harrison M."/>
            <person name="Strong C."/>
            <person name="Farmer C."/>
            <person name="Delahaunty K."/>
            <person name="Markovic C."/>
            <person name="Hall O."/>
            <person name="Minx P."/>
            <person name="Tomlinson C."/>
            <person name="Mitreva M."/>
            <person name="Nelson J."/>
            <person name="Hou S."/>
            <person name="Wollam A."/>
            <person name="Pepin K.H."/>
            <person name="Johnson M."/>
            <person name="Bhonagiri V."/>
            <person name="Nash W.E."/>
            <person name="Warren W."/>
            <person name="Chinwalla A."/>
            <person name="Mardis E.R."/>
            <person name="Wilson R.K."/>
        </authorList>
    </citation>
    <scope>NUCLEOTIDE SEQUENCE [LARGE SCALE GENOMIC DNA]</scope>
    <source>
        <strain evidence="8">ATCC 700122</strain>
    </source>
</reference>
<dbReference type="EMBL" id="ACUX02000006">
    <property type="protein sequence ID" value="EEZ61356.1"/>
    <property type="molecule type" value="Genomic_DNA"/>
</dbReference>
<evidence type="ECO:0000256" key="2">
    <source>
        <dbReference type="ARBA" id="ARBA00022692"/>
    </source>
</evidence>
<evidence type="ECO:0000259" key="7">
    <source>
        <dbReference type="PROSITE" id="PS50850"/>
    </source>
</evidence>
<keyword evidence="2 6" id="KW-0812">Transmembrane</keyword>
<evidence type="ECO:0000256" key="4">
    <source>
        <dbReference type="ARBA" id="ARBA00023136"/>
    </source>
</evidence>
<organism evidence="8 9">
    <name type="scientific">Slackia exigua (strain ATCC 700122 / DSM 15923 / CIP 105133 / JCM 11022 / KCTC 5966 / S-7)</name>
    <dbReference type="NCBI Taxonomy" id="649764"/>
    <lineage>
        <taxon>Bacteria</taxon>
        <taxon>Bacillati</taxon>
        <taxon>Actinomycetota</taxon>
        <taxon>Coriobacteriia</taxon>
        <taxon>Eggerthellales</taxon>
        <taxon>Eggerthellaceae</taxon>
        <taxon>Slackia</taxon>
    </lineage>
</organism>
<dbReference type="InterPro" id="IPR050327">
    <property type="entry name" value="Proton-linked_MCT"/>
</dbReference>
<comment type="subcellular location">
    <subcellularLocation>
        <location evidence="1">Cell membrane</location>
        <topology evidence="1">Multi-pass membrane protein</topology>
    </subcellularLocation>
</comment>
<evidence type="ECO:0000256" key="3">
    <source>
        <dbReference type="ARBA" id="ARBA00022989"/>
    </source>
</evidence>
<dbReference type="PROSITE" id="PS50850">
    <property type="entry name" value="MFS"/>
    <property type="match status" value="1"/>
</dbReference>
<feature type="transmembrane region" description="Helical" evidence="6">
    <location>
        <begin position="378"/>
        <end position="396"/>
    </location>
</feature>
<feature type="transmembrane region" description="Helical" evidence="6">
    <location>
        <begin position="133"/>
        <end position="155"/>
    </location>
</feature>
<protein>
    <submittedName>
        <fullName evidence="8">Transporter, major facilitator family protein</fullName>
    </submittedName>
</protein>
<evidence type="ECO:0000313" key="9">
    <source>
        <dbReference type="Proteomes" id="UP000006001"/>
    </source>
</evidence>
<feature type="transmembrane region" description="Helical" evidence="6">
    <location>
        <begin position="73"/>
        <end position="92"/>
    </location>
</feature>
<evidence type="ECO:0000256" key="5">
    <source>
        <dbReference type="SAM" id="MobiDB-lite"/>
    </source>
</evidence>
<dbReference type="STRING" id="649764.HMPREF0762_00693"/>
<gene>
    <name evidence="8" type="ORF">HMPREF0762_00693</name>
</gene>
<feature type="transmembrane region" description="Helical" evidence="6">
    <location>
        <begin position="48"/>
        <end position="66"/>
    </location>
</feature>
<dbReference type="InterPro" id="IPR011701">
    <property type="entry name" value="MFS"/>
</dbReference>
<sequence length="408" mass="42596">MNAHYEKVIVACAFLTLFVNIGFPSTSFNVYMPYVVGEVGDVGGSLVLALRTLASMGAVIVVDRYFHLFDLRVGLALGFAFTATGFAVYGFASTLPVFLAGGVITGLGYGLGGMVGVTMLIRRWYASGFSGAIGLASVGSGVASVVVPICAVHLIEGLSLSISFRIQAFVALVIGVIVFLAMRNRPADMGIKPFERDDGTGTAKRGMSGAGRNVSPRTRKLLLVAVTFVGMLCVGGPSYLSILMGECGFDSVFAAAVLSALGVSLTMAKFVSGKVFDRFGTAHGSTIFFMAFVCGPGLCLLSPLHLEPVMVLAAVLYGAGAALGTVGVSVWSVEFADPKNYARSIKNFQLAYSAGGFIANTFPGALKELTGSYMDTYALFFVLASAAMAIVVGIYASHRLRNCARPAA</sequence>
<proteinExistence type="predicted"/>
<feature type="transmembrane region" description="Helical" evidence="6">
    <location>
        <begin position="348"/>
        <end position="366"/>
    </location>
</feature>
<feature type="transmembrane region" description="Helical" evidence="6">
    <location>
        <begin position="221"/>
        <end position="240"/>
    </location>
</feature>
<dbReference type="RefSeq" id="WP_006361938.1">
    <property type="nucleotide sequence ID" value="NZ_GG700630.1"/>
</dbReference>
<keyword evidence="9" id="KW-1185">Reference proteome</keyword>
<accession>D0WFU3</accession>
<feature type="region of interest" description="Disordered" evidence="5">
    <location>
        <begin position="193"/>
        <end position="212"/>
    </location>
</feature>
<dbReference type="HOGENOM" id="CLU_674217_0_0_11"/>
<evidence type="ECO:0000256" key="1">
    <source>
        <dbReference type="ARBA" id="ARBA00004651"/>
    </source>
</evidence>
<name>D0WFU3_SLAES</name>
<feature type="transmembrane region" description="Helical" evidence="6">
    <location>
        <begin position="310"/>
        <end position="336"/>
    </location>
</feature>
<dbReference type="GO" id="GO:0005886">
    <property type="term" value="C:plasma membrane"/>
    <property type="evidence" value="ECO:0007669"/>
    <property type="project" value="UniProtKB-SubCell"/>
</dbReference>
<keyword evidence="3 6" id="KW-1133">Transmembrane helix</keyword>
<dbReference type="SUPFAM" id="SSF103473">
    <property type="entry name" value="MFS general substrate transporter"/>
    <property type="match status" value="1"/>
</dbReference>
<dbReference type="eggNOG" id="COG2271">
    <property type="taxonomic scope" value="Bacteria"/>
</dbReference>
<feature type="transmembrane region" description="Helical" evidence="6">
    <location>
        <begin position="98"/>
        <end position="121"/>
    </location>
</feature>
<feature type="transmembrane region" description="Helical" evidence="6">
    <location>
        <begin position="252"/>
        <end position="272"/>
    </location>
</feature>
<keyword evidence="4 6" id="KW-0472">Membrane</keyword>
<dbReference type="InterPro" id="IPR036259">
    <property type="entry name" value="MFS_trans_sf"/>
</dbReference>
<evidence type="ECO:0000256" key="6">
    <source>
        <dbReference type="SAM" id="Phobius"/>
    </source>
</evidence>
<feature type="transmembrane region" description="Helical" evidence="6">
    <location>
        <begin position="284"/>
        <end position="304"/>
    </location>
</feature>
<comment type="caution">
    <text evidence="8">The sequence shown here is derived from an EMBL/GenBank/DDBJ whole genome shotgun (WGS) entry which is preliminary data.</text>
</comment>
<dbReference type="OrthoDB" id="182417at2"/>
<dbReference type="InterPro" id="IPR020846">
    <property type="entry name" value="MFS_dom"/>
</dbReference>
<dbReference type="GO" id="GO:0022857">
    <property type="term" value="F:transmembrane transporter activity"/>
    <property type="evidence" value="ECO:0007669"/>
    <property type="project" value="InterPro"/>
</dbReference>
<dbReference type="Gene3D" id="1.20.1250.20">
    <property type="entry name" value="MFS general substrate transporter like domains"/>
    <property type="match status" value="2"/>
</dbReference>
<dbReference type="PANTHER" id="PTHR11360">
    <property type="entry name" value="MONOCARBOXYLATE TRANSPORTER"/>
    <property type="match status" value="1"/>
</dbReference>
<feature type="domain" description="Major facilitator superfamily (MFS) profile" evidence="7">
    <location>
        <begin position="1"/>
        <end position="401"/>
    </location>
</feature>
<dbReference type="PANTHER" id="PTHR11360:SF284">
    <property type="entry name" value="EG:103B4.3 PROTEIN-RELATED"/>
    <property type="match status" value="1"/>
</dbReference>
<dbReference type="AlphaFoldDB" id="D0WFU3"/>
<dbReference type="GeneID" id="85007295"/>